<evidence type="ECO:0000313" key="5">
    <source>
        <dbReference type="Proteomes" id="UP000003963"/>
    </source>
</evidence>
<keyword evidence="5" id="KW-1185">Reference proteome</keyword>
<sequence length="83" mass="8588">METTLRGVGVSHGVAIGEVRHMGTAVLEPPAKQIPADEAPREQGRARQAVEAVSADLIARGNLAGGEAQAVLEAQAMMAQTRS</sequence>
<accession>D9WJG2</accession>
<evidence type="ECO:0000259" key="3">
    <source>
        <dbReference type="Pfam" id="PF05524"/>
    </source>
</evidence>
<dbReference type="Pfam" id="PF05524">
    <property type="entry name" value="PEP-utilisers_N"/>
    <property type="match status" value="1"/>
</dbReference>
<dbReference type="HOGENOM" id="CLU_2541126_0_0_11"/>
<evidence type="ECO:0000256" key="2">
    <source>
        <dbReference type="ARBA" id="ARBA00022679"/>
    </source>
</evidence>
<gene>
    <name evidence="4" type="ORF">SSOG_01102</name>
</gene>
<dbReference type="STRING" id="457427.SSOG_01102"/>
<reference evidence="4 5" key="1">
    <citation type="submission" date="2009-02" db="EMBL/GenBank/DDBJ databases">
        <title>Annotation of Streptomyces hygroscopicus strain ATCC 53653.</title>
        <authorList>
            <consortium name="The Broad Institute Genome Sequencing Platform"/>
            <consortium name="Broad Institute Microbial Sequencing Center"/>
            <person name="Fischbach M."/>
            <person name="Godfrey P."/>
            <person name="Ward D."/>
            <person name="Young S."/>
            <person name="Zeng Q."/>
            <person name="Koehrsen M."/>
            <person name="Alvarado L."/>
            <person name="Berlin A.M."/>
            <person name="Bochicchio J."/>
            <person name="Borenstein D."/>
            <person name="Chapman S.B."/>
            <person name="Chen Z."/>
            <person name="Engels R."/>
            <person name="Freedman E."/>
            <person name="Gellesch M."/>
            <person name="Goldberg J."/>
            <person name="Griggs A."/>
            <person name="Gujja S."/>
            <person name="Heilman E.R."/>
            <person name="Heiman D.I."/>
            <person name="Hepburn T.A."/>
            <person name="Howarth C."/>
            <person name="Jen D."/>
            <person name="Larson L."/>
            <person name="Lewis B."/>
            <person name="Mehta T."/>
            <person name="Park D."/>
            <person name="Pearson M."/>
            <person name="Richards J."/>
            <person name="Roberts A."/>
            <person name="Saif S."/>
            <person name="Shea T.D."/>
            <person name="Shenoy N."/>
            <person name="Sisk P."/>
            <person name="Stolte C."/>
            <person name="Sykes S.N."/>
            <person name="Thomson T."/>
            <person name="Walk T."/>
            <person name="White J."/>
            <person name="Yandava C."/>
            <person name="Straight P."/>
            <person name="Clardy J."/>
            <person name="Hung D."/>
            <person name="Kolter R."/>
            <person name="Mekalanos J."/>
            <person name="Walker S."/>
            <person name="Walsh C.T."/>
            <person name="Wieland-Brown L.C."/>
            <person name="Haas B."/>
            <person name="Nusbaum C."/>
            <person name="Birren B."/>
        </authorList>
    </citation>
    <scope>NUCLEOTIDE SEQUENCE [LARGE SCALE GENOMIC DNA]</scope>
    <source>
        <strain evidence="4 5">ATCC 53653</strain>
    </source>
</reference>
<evidence type="ECO:0000256" key="1">
    <source>
        <dbReference type="ARBA" id="ARBA00007837"/>
    </source>
</evidence>
<proteinExistence type="inferred from homology"/>
<dbReference type="Gene3D" id="1.10.274.10">
    <property type="entry name" value="PtsI, HPr-binding domain"/>
    <property type="match status" value="1"/>
</dbReference>
<protein>
    <submittedName>
        <fullName evidence="4">Phosphoenolpyruvate-protein phosphotransferase (Phosphotransferase system, enzyme I)</fullName>
    </submittedName>
</protein>
<comment type="similarity">
    <text evidence="1">Belongs to the PEP-utilizing enzyme family.</text>
</comment>
<dbReference type="AlphaFoldDB" id="D9WJG2"/>
<evidence type="ECO:0000313" key="4">
    <source>
        <dbReference type="EMBL" id="EFL21390.1"/>
    </source>
</evidence>
<organism evidence="4 5">
    <name type="scientific">Streptomyces himastatinicus ATCC 53653</name>
    <dbReference type="NCBI Taxonomy" id="457427"/>
    <lineage>
        <taxon>Bacteria</taxon>
        <taxon>Bacillati</taxon>
        <taxon>Actinomycetota</taxon>
        <taxon>Actinomycetes</taxon>
        <taxon>Kitasatosporales</taxon>
        <taxon>Streptomycetaceae</taxon>
        <taxon>Streptomyces</taxon>
        <taxon>Streptomyces violaceusniger group</taxon>
    </lineage>
</organism>
<dbReference type="EMBL" id="GG657754">
    <property type="protein sequence ID" value="EFL21390.1"/>
    <property type="molecule type" value="Genomic_DNA"/>
</dbReference>
<keyword evidence="2 4" id="KW-0808">Transferase</keyword>
<feature type="domain" description="Phosphotransferase system enzyme I N-terminal" evidence="3">
    <location>
        <begin position="6"/>
        <end position="80"/>
    </location>
</feature>
<dbReference type="SUPFAM" id="SSF47831">
    <property type="entry name" value="Enzyme I of the PEP:sugar phosphotransferase system HPr-binding (sub)domain"/>
    <property type="match status" value="1"/>
</dbReference>
<dbReference type="GO" id="GO:0009401">
    <property type="term" value="P:phosphoenolpyruvate-dependent sugar phosphotransferase system"/>
    <property type="evidence" value="ECO:0007669"/>
    <property type="project" value="InterPro"/>
</dbReference>
<dbReference type="Gene3D" id="3.50.30.10">
    <property type="entry name" value="Phosphohistidine domain"/>
    <property type="match status" value="1"/>
</dbReference>
<keyword evidence="4" id="KW-0670">Pyruvate</keyword>
<name>D9WJG2_9ACTN</name>
<dbReference type="InterPro" id="IPR036618">
    <property type="entry name" value="PtsI_HPr-bd_sf"/>
</dbReference>
<dbReference type="InterPro" id="IPR008731">
    <property type="entry name" value="PTS_EIN"/>
</dbReference>
<dbReference type="Proteomes" id="UP000003963">
    <property type="component" value="Unassembled WGS sequence"/>
</dbReference>
<dbReference type="GO" id="GO:0016740">
    <property type="term" value="F:transferase activity"/>
    <property type="evidence" value="ECO:0007669"/>
    <property type="project" value="UniProtKB-KW"/>
</dbReference>